<keyword evidence="13" id="KW-0670">Pyruvate</keyword>
<dbReference type="Pfam" id="PF00311">
    <property type="entry name" value="PEPcase"/>
    <property type="match status" value="1"/>
</dbReference>
<dbReference type="GO" id="GO:0015977">
    <property type="term" value="P:carbon fixation"/>
    <property type="evidence" value="ECO:0007669"/>
    <property type="project" value="UniProtKB-UniRule"/>
</dbReference>
<accession>A0A557S9R1</accession>
<dbReference type="PROSITE" id="PS00781">
    <property type="entry name" value="PEPCASE_1"/>
    <property type="match status" value="1"/>
</dbReference>
<evidence type="ECO:0000256" key="8">
    <source>
        <dbReference type="ARBA" id="ARBA00023300"/>
    </source>
</evidence>
<feature type="active site" evidence="10 11">
    <location>
        <position position="156"/>
    </location>
</feature>
<keyword evidence="6 10" id="KW-0460">Magnesium</keyword>
<name>A0A557S9R1_9RHOO</name>
<dbReference type="PRINTS" id="PR00150">
    <property type="entry name" value="PEPCARBXLASE"/>
</dbReference>
<sequence length="927" mass="102022">MTDPTPLPDTDLASSDKDHLLREDIRLLGRLLGETLREQEGEEAFAVVERVRQHASRFNREQDPAAAAQMAAALDDLSLEATVPVVRAFTYFLQLANIAEDQHHVRRNRAHARAGSRPREGSLAHTLERLADAGVDAGALAECLAVARVSPVLTAHPTEVQRKSILALQRQIAARLASCDRTDLTPDEAAEIDAALKDAILTLWQTRMLRPVRLAVIDEVKNGISFYDDTFFAELPRLYCRLEDQLRAAFPGREWTLPPFFRVGAWIGGDRDGNPFVTAPVLTEAMRLQSAAAFDFYLAELHTLGAELPLSQRMVKVSPALAALVERSPDHSPHRADEPYRRALSGLYARVAATARCLDDHAALRPAVAAAEPYESGEALRADLAVLAASLAANGSERLAAGRLRRLIRAVEVFGFHLAPIDLRQNSDVHERTVAELLARAGRCADYLALSEDARIALLVEELATARPLQSRWIDYSEESAGELAIFFAAREIKQRYGDGALPNCIISKTDDASDLLEVALLLKEAGLMQPGDAPALAMNIIPLFETIDDLRAAPATMARILALPGYRALVASRGDEQEVMLGYSDSNKDGGFLTSGWELYKAEIELARVFARHGVRLRLFHGRGGSVGRGGGPSYQAILAQPAGAVSGQIRITEQGEVIASKYGNPEVGRRNLEILAAATLEAALLDNENRLENAEAFYPVMERLSELAFGAYRRLVYDTPGFTRYFRESTPVAEIAHLNIGSRPASRKPSERIEDLRAIPWVFSWAQCRLMLPGWYGFGSAVGEWLAENPDGLALLQRMYAAWPFFRTQLSNVDMILAKSDLAIAARYADLVTDAELRDSVFARIEAEWHATRNALRDISGGAEPLADNPLLARSIHHRFPYLDPLNHLQVDLLRRHRAGETDERVRRGIHLTINGVAAGLRNSG</sequence>
<dbReference type="GO" id="GO:0006099">
    <property type="term" value="P:tricarboxylic acid cycle"/>
    <property type="evidence" value="ECO:0007669"/>
    <property type="project" value="InterPro"/>
</dbReference>
<evidence type="ECO:0000256" key="7">
    <source>
        <dbReference type="ARBA" id="ARBA00023239"/>
    </source>
</evidence>
<comment type="cofactor">
    <cofactor evidence="1 10">
        <name>Mg(2+)</name>
        <dbReference type="ChEBI" id="CHEBI:18420"/>
    </cofactor>
</comment>
<evidence type="ECO:0000256" key="1">
    <source>
        <dbReference type="ARBA" id="ARBA00001946"/>
    </source>
</evidence>
<comment type="caution">
    <text evidence="13">The sequence shown here is derived from an EMBL/GenBank/DDBJ whole genome shotgun (WGS) entry which is preliminary data.</text>
</comment>
<proteinExistence type="inferred from homology"/>
<dbReference type="SUPFAM" id="SSF51621">
    <property type="entry name" value="Phosphoenolpyruvate/pyruvate domain"/>
    <property type="match status" value="1"/>
</dbReference>
<dbReference type="AlphaFoldDB" id="A0A557S9R1"/>
<evidence type="ECO:0000313" key="13">
    <source>
        <dbReference type="EMBL" id="TVO74146.1"/>
    </source>
</evidence>
<dbReference type="HAMAP" id="MF_00595">
    <property type="entry name" value="PEPcase_type1"/>
    <property type="match status" value="1"/>
</dbReference>
<comment type="catalytic activity">
    <reaction evidence="9 10">
        <text>oxaloacetate + phosphate = phosphoenolpyruvate + hydrogencarbonate</text>
        <dbReference type="Rhea" id="RHEA:28370"/>
        <dbReference type="ChEBI" id="CHEBI:16452"/>
        <dbReference type="ChEBI" id="CHEBI:17544"/>
        <dbReference type="ChEBI" id="CHEBI:43474"/>
        <dbReference type="ChEBI" id="CHEBI:58702"/>
        <dbReference type="EC" id="4.1.1.31"/>
    </reaction>
</comment>
<dbReference type="GO" id="GO:0008964">
    <property type="term" value="F:phosphoenolpyruvate carboxylase activity"/>
    <property type="evidence" value="ECO:0007669"/>
    <property type="project" value="UniProtKB-UniRule"/>
</dbReference>
<evidence type="ECO:0000256" key="2">
    <source>
        <dbReference type="ARBA" id="ARBA00003670"/>
    </source>
</evidence>
<protein>
    <recommendedName>
        <fullName evidence="5 10">Phosphoenolpyruvate carboxylase</fullName>
        <shortName evidence="10">PEPC</shortName>
        <shortName evidence="10">PEPCase</shortName>
        <ecNumber evidence="4 10">4.1.1.31</ecNumber>
    </recommendedName>
</protein>
<dbReference type="InterPro" id="IPR015813">
    <property type="entry name" value="Pyrv/PenolPyrv_kinase-like_dom"/>
</dbReference>
<gene>
    <name evidence="10" type="primary">ppc</name>
    <name evidence="13" type="ORF">FHP89_16115</name>
</gene>
<evidence type="ECO:0000256" key="5">
    <source>
        <dbReference type="ARBA" id="ARBA00022419"/>
    </source>
</evidence>
<evidence type="ECO:0000256" key="12">
    <source>
        <dbReference type="PROSITE-ProRule" id="PRU10112"/>
    </source>
</evidence>
<dbReference type="NCBIfam" id="NF000584">
    <property type="entry name" value="PRK00009.1"/>
    <property type="match status" value="1"/>
</dbReference>
<dbReference type="GO" id="GO:0006107">
    <property type="term" value="P:oxaloacetate metabolic process"/>
    <property type="evidence" value="ECO:0007669"/>
    <property type="project" value="UniProtKB-UniRule"/>
</dbReference>
<evidence type="ECO:0000256" key="11">
    <source>
        <dbReference type="PROSITE-ProRule" id="PRU10111"/>
    </source>
</evidence>
<organism evidence="13 14">
    <name type="scientific">Denitromonas halophila</name>
    <dbReference type="NCBI Taxonomy" id="1629404"/>
    <lineage>
        <taxon>Bacteria</taxon>
        <taxon>Pseudomonadati</taxon>
        <taxon>Pseudomonadota</taxon>
        <taxon>Betaproteobacteria</taxon>
        <taxon>Rhodocyclales</taxon>
        <taxon>Zoogloeaceae</taxon>
        <taxon>Denitromonas</taxon>
    </lineage>
</organism>
<evidence type="ECO:0000313" key="14">
    <source>
        <dbReference type="Proteomes" id="UP000318349"/>
    </source>
</evidence>
<dbReference type="PROSITE" id="PS00393">
    <property type="entry name" value="PEPCASE_2"/>
    <property type="match status" value="1"/>
</dbReference>
<comment type="subunit">
    <text evidence="10">Homotetramer.</text>
</comment>
<dbReference type="EC" id="4.1.1.31" evidence="4 10"/>
<dbReference type="GO" id="GO:0005829">
    <property type="term" value="C:cytosol"/>
    <property type="evidence" value="ECO:0007669"/>
    <property type="project" value="TreeGrafter"/>
</dbReference>
<reference evidence="13 14" key="1">
    <citation type="submission" date="2019-07" db="EMBL/GenBank/DDBJ databases">
        <title>The pathways for chlorine oxyanion respiration interact through the shared metabolite chlorate.</title>
        <authorList>
            <person name="Barnum T.P."/>
            <person name="Cheng Y."/>
            <person name="Hill K.A."/>
            <person name="Lucas L.N."/>
            <person name="Carlson H.K."/>
            <person name="Coates J.D."/>
        </authorList>
    </citation>
    <scope>NUCLEOTIDE SEQUENCE [LARGE SCALE GENOMIC DNA]</scope>
    <source>
        <strain evidence="13 14">SFB-1</strain>
    </source>
</reference>
<feature type="active site" evidence="10 12">
    <location>
        <position position="589"/>
    </location>
</feature>
<dbReference type="GO" id="GO:0000287">
    <property type="term" value="F:magnesium ion binding"/>
    <property type="evidence" value="ECO:0007669"/>
    <property type="project" value="UniProtKB-UniRule"/>
</dbReference>
<keyword evidence="8 10" id="KW-0120">Carbon dioxide fixation</keyword>
<dbReference type="PANTHER" id="PTHR30523:SF6">
    <property type="entry name" value="PHOSPHOENOLPYRUVATE CARBOXYLASE"/>
    <property type="match status" value="1"/>
</dbReference>
<comment type="function">
    <text evidence="2 10">Forms oxaloacetate, a four-carbon dicarboxylic acid source for the tricarboxylic acid cycle.</text>
</comment>
<evidence type="ECO:0000256" key="10">
    <source>
        <dbReference type="HAMAP-Rule" id="MF_00595"/>
    </source>
</evidence>
<comment type="similarity">
    <text evidence="3 10">Belongs to the PEPCase type 1 family.</text>
</comment>
<dbReference type="InterPro" id="IPR021135">
    <property type="entry name" value="PEP_COase"/>
</dbReference>
<keyword evidence="7 10" id="KW-0456">Lyase</keyword>
<evidence type="ECO:0000256" key="6">
    <source>
        <dbReference type="ARBA" id="ARBA00022842"/>
    </source>
</evidence>
<dbReference type="InterPro" id="IPR018129">
    <property type="entry name" value="PEP_COase_Lys_AS"/>
</dbReference>
<dbReference type="EMBL" id="VMNI01000016">
    <property type="protein sequence ID" value="TVO74146.1"/>
    <property type="molecule type" value="Genomic_DNA"/>
</dbReference>
<evidence type="ECO:0000256" key="3">
    <source>
        <dbReference type="ARBA" id="ARBA00008346"/>
    </source>
</evidence>
<dbReference type="InterPro" id="IPR033129">
    <property type="entry name" value="PEPCASE_His_AS"/>
</dbReference>
<dbReference type="Gene3D" id="1.20.1440.90">
    <property type="entry name" value="Phosphoenolpyruvate/pyruvate domain"/>
    <property type="match status" value="1"/>
</dbReference>
<dbReference type="Proteomes" id="UP000318349">
    <property type="component" value="Unassembled WGS sequence"/>
</dbReference>
<evidence type="ECO:0000256" key="9">
    <source>
        <dbReference type="ARBA" id="ARBA00048995"/>
    </source>
</evidence>
<evidence type="ECO:0000256" key="4">
    <source>
        <dbReference type="ARBA" id="ARBA00012305"/>
    </source>
</evidence>
<dbReference type="InterPro" id="IPR022805">
    <property type="entry name" value="PEP_COase_bac/pln-type"/>
</dbReference>
<dbReference type="PANTHER" id="PTHR30523">
    <property type="entry name" value="PHOSPHOENOLPYRUVATE CARBOXYLASE"/>
    <property type="match status" value="1"/>
</dbReference>